<accession>A0ABP8V7F1</accession>
<dbReference type="Gene3D" id="2.120.10.30">
    <property type="entry name" value="TolB, C-terminal domain"/>
    <property type="match status" value="1"/>
</dbReference>
<keyword evidence="2" id="KW-1185">Reference proteome</keyword>
<evidence type="ECO:0000313" key="2">
    <source>
        <dbReference type="Proteomes" id="UP001500604"/>
    </source>
</evidence>
<dbReference type="Proteomes" id="UP001500604">
    <property type="component" value="Unassembled WGS sequence"/>
</dbReference>
<dbReference type="InterPro" id="IPR011042">
    <property type="entry name" value="6-blade_b-propeller_TolB-like"/>
</dbReference>
<dbReference type="EMBL" id="BAABFL010000453">
    <property type="protein sequence ID" value="GAA4651484.1"/>
    <property type="molecule type" value="Genomic_DNA"/>
</dbReference>
<gene>
    <name evidence="1" type="ORF">GCM10023116_37680</name>
</gene>
<protein>
    <submittedName>
        <fullName evidence="1">YncE family protein</fullName>
    </submittedName>
</protein>
<comment type="caution">
    <text evidence="1">The sequence shown here is derived from an EMBL/GenBank/DDBJ whole genome shotgun (WGS) entry which is preliminary data.</text>
</comment>
<dbReference type="SUPFAM" id="SSF63829">
    <property type="entry name" value="Calcium-dependent phosphotriesterase"/>
    <property type="match status" value="1"/>
</dbReference>
<name>A0ABP8V7F1_9GAMM</name>
<organism evidence="1 2">
    <name type="scientific">Kistimonas scapharcae</name>
    <dbReference type="NCBI Taxonomy" id="1036133"/>
    <lineage>
        <taxon>Bacteria</taxon>
        <taxon>Pseudomonadati</taxon>
        <taxon>Pseudomonadota</taxon>
        <taxon>Gammaproteobacteria</taxon>
        <taxon>Oceanospirillales</taxon>
        <taxon>Endozoicomonadaceae</taxon>
        <taxon>Kistimonas</taxon>
    </lineage>
</organism>
<sequence length="275" mass="30914">MSLWLFVLVILLTALLVSFYVRYFPVITLQGWIARTWVDNVPRVSALALHPDDGLYATQEFYPPRGTLLHIQKNGERQLLLGNLGKPDGLVAFGDGIAVGQESGIAPVLWYRQGKVEELFTGNAVEALAAWENRYLYTVEDRKGGRLLRYDHTTKRLDVLYADGEGMEGITLCPDGTLYFSEKKQGKVYRFNEINPPEPVIEGLKKPNYLLCTPEGLWITEDATAHARVLLFAGGEISVIASHLRSAQTIIEAGERRMLVAEQGRNRILELIREE</sequence>
<proteinExistence type="predicted"/>
<evidence type="ECO:0000313" key="1">
    <source>
        <dbReference type="EMBL" id="GAA4651484.1"/>
    </source>
</evidence>
<reference evidence="2" key="1">
    <citation type="journal article" date="2019" name="Int. J. Syst. Evol. Microbiol.">
        <title>The Global Catalogue of Microorganisms (GCM) 10K type strain sequencing project: providing services to taxonomists for standard genome sequencing and annotation.</title>
        <authorList>
            <consortium name="The Broad Institute Genomics Platform"/>
            <consortium name="The Broad Institute Genome Sequencing Center for Infectious Disease"/>
            <person name="Wu L."/>
            <person name="Ma J."/>
        </authorList>
    </citation>
    <scope>NUCLEOTIDE SEQUENCE [LARGE SCALE GENOMIC DNA]</scope>
    <source>
        <strain evidence="2">JCM 17805</strain>
    </source>
</reference>